<evidence type="ECO:0000313" key="12">
    <source>
        <dbReference type="EMBL" id="OMH85155.1"/>
    </source>
</evidence>
<keyword evidence="8" id="KW-0496">Mitochondrion</keyword>
<evidence type="ECO:0000256" key="4">
    <source>
        <dbReference type="ARBA" id="ARBA00022692"/>
    </source>
</evidence>
<dbReference type="PANTHER" id="PTHR46356">
    <property type="entry name" value="MITOCHONDRIAL 2-OXODICARBOXYLATE CARRIER"/>
    <property type="match status" value="1"/>
</dbReference>
<evidence type="ECO:0000256" key="7">
    <source>
        <dbReference type="ARBA" id="ARBA00022989"/>
    </source>
</evidence>
<evidence type="ECO:0000313" key="13">
    <source>
        <dbReference type="Proteomes" id="UP000188320"/>
    </source>
</evidence>
<dbReference type="GO" id="GO:0005743">
    <property type="term" value="C:mitochondrial inner membrane"/>
    <property type="evidence" value="ECO:0007669"/>
    <property type="project" value="UniProtKB-SubCell"/>
</dbReference>
<dbReference type="EMBL" id="LSSK01000107">
    <property type="protein sequence ID" value="OMH85155.1"/>
    <property type="molecule type" value="Genomic_DNA"/>
</dbReference>
<dbReference type="AlphaFoldDB" id="A0A1R1PW05"/>
<dbReference type="PROSITE" id="PS50920">
    <property type="entry name" value="SOLCAR"/>
    <property type="match status" value="3"/>
</dbReference>
<keyword evidence="4 10" id="KW-0812">Transmembrane</keyword>
<comment type="caution">
    <text evidence="12">The sequence shown here is derived from an EMBL/GenBank/DDBJ whole genome shotgun (WGS) entry which is preliminary data.</text>
</comment>
<organism evidence="12 13">
    <name type="scientific">Zancudomyces culisetae</name>
    <name type="common">Gut fungus</name>
    <name type="synonym">Smittium culisetae</name>
    <dbReference type="NCBI Taxonomy" id="1213189"/>
    <lineage>
        <taxon>Eukaryota</taxon>
        <taxon>Fungi</taxon>
        <taxon>Fungi incertae sedis</taxon>
        <taxon>Zoopagomycota</taxon>
        <taxon>Kickxellomycotina</taxon>
        <taxon>Harpellomycetes</taxon>
        <taxon>Harpellales</taxon>
        <taxon>Legeriomycetaceae</taxon>
        <taxon>Zancudomyces</taxon>
    </lineage>
</organism>
<accession>A0A1R1PW05</accession>
<evidence type="ECO:0000256" key="9">
    <source>
        <dbReference type="ARBA" id="ARBA00023136"/>
    </source>
</evidence>
<keyword evidence="5" id="KW-0677">Repeat</keyword>
<evidence type="ECO:0000256" key="5">
    <source>
        <dbReference type="ARBA" id="ARBA00022737"/>
    </source>
</evidence>
<dbReference type="InterPro" id="IPR023395">
    <property type="entry name" value="MCP_dom_sf"/>
</dbReference>
<name>A0A1R1PW05_ZANCU</name>
<dbReference type="InterPro" id="IPR051752">
    <property type="entry name" value="Mito_2-oxodicarb_carrier"/>
</dbReference>
<protein>
    <submittedName>
        <fullName evidence="12">Putative mitochondrial 2-oxodicarboxylate carrier</fullName>
    </submittedName>
</protein>
<dbReference type="PANTHER" id="PTHR46356:SF1">
    <property type="entry name" value="MITOCHONDRIAL 2-OXODICARBOXYLATE CARRIER"/>
    <property type="match status" value="1"/>
</dbReference>
<keyword evidence="7" id="KW-1133">Transmembrane helix</keyword>
<feature type="repeat" description="Solcar" evidence="10">
    <location>
        <begin position="79"/>
        <end position="165"/>
    </location>
</feature>
<proteinExistence type="inferred from homology"/>
<dbReference type="Gene3D" id="1.50.40.10">
    <property type="entry name" value="Mitochondrial carrier domain"/>
    <property type="match status" value="1"/>
</dbReference>
<feature type="repeat" description="Solcar" evidence="10">
    <location>
        <begin position="1"/>
        <end position="69"/>
    </location>
</feature>
<comment type="subcellular location">
    <subcellularLocation>
        <location evidence="1">Mitochondrion inner membrane</location>
        <topology evidence="1">Multi-pass membrane protein</topology>
    </subcellularLocation>
</comment>
<reference evidence="13" key="1">
    <citation type="submission" date="2017-01" db="EMBL/GenBank/DDBJ databases">
        <authorList>
            <person name="Wang Y."/>
            <person name="White M."/>
            <person name="Kvist S."/>
            <person name="Moncalvo J.-M."/>
        </authorList>
    </citation>
    <scope>NUCLEOTIDE SEQUENCE [LARGE SCALE GENOMIC DNA]</scope>
    <source>
        <strain evidence="13">COL-18-3</strain>
    </source>
</reference>
<evidence type="ECO:0000256" key="10">
    <source>
        <dbReference type="PROSITE-ProRule" id="PRU00282"/>
    </source>
</evidence>
<evidence type="ECO:0000256" key="2">
    <source>
        <dbReference type="ARBA" id="ARBA00006375"/>
    </source>
</evidence>
<evidence type="ECO:0000256" key="6">
    <source>
        <dbReference type="ARBA" id="ARBA00022792"/>
    </source>
</evidence>
<sequence length="269" mass="29647">MYPLDVVKTRFQLQVGTGPGQYTSIADAFKRIIKEEGFSRLYRGILPPMLVEAPKRAIKFAANDQYGKFFLKKFGMEKVTQPIAVLTGVCAGLTEAAIVCVPELLKIRLQSKEYGSKYNGTMDVVRKITQEEGAMALFNGLESTLWRHGLWSGAYFGCIYLIKDMLPKPTDKKSELLLNFVAGTIGGTIGTTINTPADVVKTRMQAYVPAMGPKPYNSYFGGCAHIFKTEGFAALYKGYVPKVLRLGPGGGILLVVYDKITAFMISRLQ</sequence>
<gene>
    <name evidence="12" type="ORF">AX774_g1298</name>
</gene>
<evidence type="ECO:0000256" key="1">
    <source>
        <dbReference type="ARBA" id="ARBA00004448"/>
    </source>
</evidence>
<comment type="similarity">
    <text evidence="2 11">Belongs to the mitochondrial carrier (TC 2.A.29) family.</text>
</comment>
<keyword evidence="3 11" id="KW-0813">Transport</keyword>
<evidence type="ECO:0000256" key="8">
    <source>
        <dbReference type="ARBA" id="ARBA00023128"/>
    </source>
</evidence>
<dbReference type="Proteomes" id="UP000188320">
    <property type="component" value="Unassembled WGS sequence"/>
</dbReference>
<evidence type="ECO:0000256" key="3">
    <source>
        <dbReference type="ARBA" id="ARBA00022448"/>
    </source>
</evidence>
<dbReference type="SUPFAM" id="SSF103506">
    <property type="entry name" value="Mitochondrial carrier"/>
    <property type="match status" value="1"/>
</dbReference>
<evidence type="ECO:0000256" key="11">
    <source>
        <dbReference type="RuleBase" id="RU000488"/>
    </source>
</evidence>
<keyword evidence="6" id="KW-0999">Mitochondrion inner membrane</keyword>
<dbReference type="Pfam" id="PF00153">
    <property type="entry name" value="Mito_carr"/>
    <property type="match status" value="3"/>
</dbReference>
<keyword evidence="9 10" id="KW-0472">Membrane</keyword>
<dbReference type="OrthoDB" id="434783at2759"/>
<dbReference type="InterPro" id="IPR018108">
    <property type="entry name" value="MCP_transmembrane"/>
</dbReference>
<feature type="repeat" description="Solcar" evidence="10">
    <location>
        <begin position="174"/>
        <end position="263"/>
    </location>
</feature>
<keyword evidence="13" id="KW-1185">Reference proteome</keyword>